<dbReference type="HOGENOM" id="CLU_1484151_0_0_1"/>
<dbReference type="EnsemblPlants" id="KEH19180">
    <property type="protein sequence ID" value="KEH19180"/>
    <property type="gene ID" value="MTR_8g442780"/>
</dbReference>
<reference evidence="2" key="3">
    <citation type="submission" date="2015-04" db="UniProtKB">
        <authorList>
            <consortium name="EnsemblPlants"/>
        </authorList>
    </citation>
    <scope>IDENTIFICATION</scope>
    <source>
        <strain evidence="2">cv. Jemalong A17</strain>
    </source>
</reference>
<reference evidence="1 3" key="2">
    <citation type="journal article" date="2014" name="BMC Genomics">
        <title>An improved genome release (version Mt4.0) for the model legume Medicago truncatula.</title>
        <authorList>
            <person name="Tang H."/>
            <person name="Krishnakumar V."/>
            <person name="Bidwell S."/>
            <person name="Rosen B."/>
            <person name="Chan A."/>
            <person name="Zhou S."/>
            <person name="Gentzbittel L."/>
            <person name="Childs K.L."/>
            <person name="Yandell M."/>
            <person name="Gundlach H."/>
            <person name="Mayer K.F."/>
            <person name="Schwartz D.C."/>
            <person name="Town C.D."/>
        </authorList>
    </citation>
    <scope>GENOME REANNOTATION</scope>
    <source>
        <strain evidence="1">A17</strain>
        <strain evidence="2 3">cv. Jemalong A17</strain>
    </source>
</reference>
<sequence length="182" mass="20758">MSCCVEVKGDDSSIDAVLLIGEGVAMEKLRNGDGGVKCVEPTVEAWACALDMWEWEKLCCYFSLTQNLVPHEYYVELFRQEEEEEDDNTEPEGNNDEEIFEVSKVLNICYDDPKNNCKERIKNFVVKGFKLNILPLPVVWFNELSKSSDSSSDSSIERSDSMHILQESHLKTLEDQPCFPSM</sequence>
<dbReference type="Proteomes" id="UP000002051">
    <property type="component" value="Chromosome 8"/>
</dbReference>
<accession>A0A072U059</accession>
<dbReference type="AlphaFoldDB" id="A0A072U059"/>
<dbReference type="InterPro" id="IPR029063">
    <property type="entry name" value="SAM-dependent_MTases_sf"/>
</dbReference>
<evidence type="ECO:0000313" key="3">
    <source>
        <dbReference type="Proteomes" id="UP000002051"/>
    </source>
</evidence>
<organism evidence="1 3">
    <name type="scientific">Medicago truncatula</name>
    <name type="common">Barrel medic</name>
    <name type="synonym">Medicago tribuloides</name>
    <dbReference type="NCBI Taxonomy" id="3880"/>
    <lineage>
        <taxon>Eukaryota</taxon>
        <taxon>Viridiplantae</taxon>
        <taxon>Streptophyta</taxon>
        <taxon>Embryophyta</taxon>
        <taxon>Tracheophyta</taxon>
        <taxon>Spermatophyta</taxon>
        <taxon>Magnoliopsida</taxon>
        <taxon>eudicotyledons</taxon>
        <taxon>Gunneridae</taxon>
        <taxon>Pentapetalae</taxon>
        <taxon>rosids</taxon>
        <taxon>fabids</taxon>
        <taxon>Fabales</taxon>
        <taxon>Fabaceae</taxon>
        <taxon>Papilionoideae</taxon>
        <taxon>50 kb inversion clade</taxon>
        <taxon>NPAAA clade</taxon>
        <taxon>Hologalegina</taxon>
        <taxon>IRL clade</taxon>
        <taxon>Trifolieae</taxon>
        <taxon>Medicago</taxon>
    </lineage>
</organism>
<gene>
    <name evidence="1" type="ordered locus">MTR_8g442780</name>
</gene>
<proteinExistence type="predicted"/>
<keyword evidence="3" id="KW-1185">Reference proteome</keyword>
<dbReference type="Gene3D" id="3.40.50.150">
    <property type="entry name" value="Vaccinia Virus protein VP39"/>
    <property type="match status" value="1"/>
</dbReference>
<evidence type="ECO:0000313" key="2">
    <source>
        <dbReference type="EnsemblPlants" id="KEH19180"/>
    </source>
</evidence>
<evidence type="ECO:0000313" key="1">
    <source>
        <dbReference type="EMBL" id="KEH19180.1"/>
    </source>
</evidence>
<dbReference type="STRING" id="3880.A0A072U059"/>
<protein>
    <submittedName>
        <fullName evidence="1 2">Uncharacterized protein</fullName>
    </submittedName>
</protein>
<reference evidence="1 3" key="1">
    <citation type="journal article" date="2011" name="Nature">
        <title>The Medicago genome provides insight into the evolution of rhizobial symbioses.</title>
        <authorList>
            <person name="Young N.D."/>
            <person name="Debelle F."/>
            <person name="Oldroyd G.E."/>
            <person name="Geurts R."/>
            <person name="Cannon S.B."/>
            <person name="Udvardi M.K."/>
            <person name="Benedito V.A."/>
            <person name="Mayer K.F."/>
            <person name="Gouzy J."/>
            <person name="Schoof H."/>
            <person name="Van de Peer Y."/>
            <person name="Proost S."/>
            <person name="Cook D.R."/>
            <person name="Meyers B.C."/>
            <person name="Spannagl M."/>
            <person name="Cheung F."/>
            <person name="De Mita S."/>
            <person name="Krishnakumar V."/>
            <person name="Gundlach H."/>
            <person name="Zhou S."/>
            <person name="Mudge J."/>
            <person name="Bharti A.K."/>
            <person name="Murray J.D."/>
            <person name="Naoumkina M.A."/>
            <person name="Rosen B."/>
            <person name="Silverstein K.A."/>
            <person name="Tang H."/>
            <person name="Rombauts S."/>
            <person name="Zhao P.X."/>
            <person name="Zhou P."/>
            <person name="Barbe V."/>
            <person name="Bardou P."/>
            <person name="Bechner M."/>
            <person name="Bellec A."/>
            <person name="Berger A."/>
            <person name="Berges H."/>
            <person name="Bidwell S."/>
            <person name="Bisseling T."/>
            <person name="Choisne N."/>
            <person name="Couloux A."/>
            <person name="Denny R."/>
            <person name="Deshpande S."/>
            <person name="Dai X."/>
            <person name="Doyle J.J."/>
            <person name="Dudez A.M."/>
            <person name="Farmer A.D."/>
            <person name="Fouteau S."/>
            <person name="Franken C."/>
            <person name="Gibelin C."/>
            <person name="Gish J."/>
            <person name="Goldstein S."/>
            <person name="Gonzalez A.J."/>
            <person name="Green P.J."/>
            <person name="Hallab A."/>
            <person name="Hartog M."/>
            <person name="Hua A."/>
            <person name="Humphray S.J."/>
            <person name="Jeong D.H."/>
            <person name="Jing Y."/>
            <person name="Jocker A."/>
            <person name="Kenton S.M."/>
            <person name="Kim D.J."/>
            <person name="Klee K."/>
            <person name="Lai H."/>
            <person name="Lang C."/>
            <person name="Lin S."/>
            <person name="Macmil S.L."/>
            <person name="Magdelenat G."/>
            <person name="Matthews L."/>
            <person name="McCorrison J."/>
            <person name="Monaghan E.L."/>
            <person name="Mun J.H."/>
            <person name="Najar F.Z."/>
            <person name="Nicholson C."/>
            <person name="Noirot C."/>
            <person name="O'Bleness M."/>
            <person name="Paule C.R."/>
            <person name="Poulain J."/>
            <person name="Prion F."/>
            <person name="Qin B."/>
            <person name="Qu C."/>
            <person name="Retzel E.F."/>
            <person name="Riddle C."/>
            <person name="Sallet E."/>
            <person name="Samain S."/>
            <person name="Samson N."/>
            <person name="Sanders I."/>
            <person name="Saurat O."/>
            <person name="Scarpelli C."/>
            <person name="Schiex T."/>
            <person name="Segurens B."/>
            <person name="Severin A.J."/>
            <person name="Sherrier D.J."/>
            <person name="Shi R."/>
            <person name="Sims S."/>
            <person name="Singer S.R."/>
            <person name="Sinharoy S."/>
            <person name="Sterck L."/>
            <person name="Viollet A."/>
            <person name="Wang B.B."/>
            <person name="Wang K."/>
            <person name="Wang M."/>
            <person name="Wang X."/>
            <person name="Warfsmann J."/>
            <person name="Weissenbach J."/>
            <person name="White D.D."/>
            <person name="White J.D."/>
            <person name="Wiley G.B."/>
            <person name="Wincker P."/>
            <person name="Xing Y."/>
            <person name="Yang L."/>
            <person name="Yao Z."/>
            <person name="Ying F."/>
            <person name="Zhai J."/>
            <person name="Zhou L."/>
            <person name="Zuber A."/>
            <person name="Denarie J."/>
            <person name="Dixon R.A."/>
            <person name="May G.D."/>
            <person name="Schwartz D.C."/>
            <person name="Rogers J."/>
            <person name="Quetier F."/>
            <person name="Town C.D."/>
            <person name="Roe B.A."/>
        </authorList>
    </citation>
    <scope>NUCLEOTIDE SEQUENCE [LARGE SCALE GENOMIC DNA]</scope>
    <source>
        <strain evidence="1">A17</strain>
        <strain evidence="2 3">cv. Jemalong A17</strain>
    </source>
</reference>
<name>A0A072U059_MEDTR</name>
<dbReference type="EMBL" id="CM001224">
    <property type="protein sequence ID" value="KEH19180.1"/>
    <property type="molecule type" value="Genomic_DNA"/>
</dbReference>